<feature type="transmembrane region" description="Helical" evidence="1">
    <location>
        <begin position="21"/>
        <end position="43"/>
    </location>
</feature>
<feature type="transmembrane region" description="Helical" evidence="1">
    <location>
        <begin position="55"/>
        <end position="78"/>
    </location>
</feature>
<dbReference type="Gene3D" id="1.10.390.10">
    <property type="entry name" value="Neutral Protease Domain 2"/>
    <property type="match status" value="1"/>
</dbReference>
<evidence type="ECO:0000313" key="4">
    <source>
        <dbReference type="Proteomes" id="UP001163156"/>
    </source>
</evidence>
<evidence type="ECO:0000259" key="2">
    <source>
        <dbReference type="Pfam" id="PF01433"/>
    </source>
</evidence>
<feature type="transmembrane region" description="Helical" evidence="1">
    <location>
        <begin position="485"/>
        <end position="509"/>
    </location>
</feature>
<keyword evidence="3" id="KW-0645">Protease</keyword>
<feature type="transmembrane region" description="Helical" evidence="1">
    <location>
        <begin position="374"/>
        <end position="391"/>
    </location>
</feature>
<feature type="transmembrane region" description="Helical" evidence="1">
    <location>
        <begin position="244"/>
        <end position="267"/>
    </location>
</feature>
<keyword evidence="1" id="KW-1133">Transmembrane helix</keyword>
<keyword evidence="4" id="KW-1185">Reference proteome</keyword>
<organism evidence="3 4">
    <name type="scientific">Algoriphagus halophytocola</name>
    <dbReference type="NCBI Taxonomy" id="2991499"/>
    <lineage>
        <taxon>Bacteria</taxon>
        <taxon>Pseudomonadati</taxon>
        <taxon>Bacteroidota</taxon>
        <taxon>Cytophagia</taxon>
        <taxon>Cytophagales</taxon>
        <taxon>Cyclobacteriaceae</taxon>
        <taxon>Algoriphagus</taxon>
    </lineage>
</organism>
<dbReference type="GO" id="GO:0004177">
    <property type="term" value="F:aminopeptidase activity"/>
    <property type="evidence" value="ECO:0007669"/>
    <property type="project" value="UniProtKB-KW"/>
</dbReference>
<dbReference type="EMBL" id="CP110226">
    <property type="protein sequence ID" value="UZD24352.1"/>
    <property type="molecule type" value="Genomic_DNA"/>
</dbReference>
<feature type="transmembrane region" description="Helical" evidence="1">
    <location>
        <begin position="182"/>
        <end position="201"/>
    </location>
</feature>
<feature type="transmembrane region" description="Helical" evidence="1">
    <location>
        <begin position="572"/>
        <end position="592"/>
    </location>
</feature>
<feature type="transmembrane region" description="Helical" evidence="1">
    <location>
        <begin position="450"/>
        <end position="473"/>
    </location>
</feature>
<keyword evidence="1" id="KW-0472">Membrane</keyword>
<evidence type="ECO:0000256" key="1">
    <source>
        <dbReference type="SAM" id="Phobius"/>
    </source>
</evidence>
<evidence type="ECO:0000313" key="3">
    <source>
        <dbReference type="EMBL" id="UZD24352.1"/>
    </source>
</evidence>
<dbReference type="InterPro" id="IPR034015">
    <property type="entry name" value="M1_LTA4H"/>
</dbReference>
<sequence>MNTSRFPSLLLFELKYQLKTKAVYLFSLIYFGFSYLMGTQGAVPAGVNFNSEYVLFFKMGLLSLGAVFSIMFFVITAIQRDSKHGMESLIYSTSLSKSEFFLSRFAGAWIVSILVILMAIPGFYCGLFLSELDPNRITPLQWNDTVAVAWMLLIPSVSICTVLLFSVCLLTKNSLATYSVAVLIYALYFISAIFLNSPLLANAAPVSSESLFPAALADPFGLSAFFEQTNLWTPFQKNQEQVSFISLLGLNRLIWLGFSGLIIAVSYRKFSFRISHQKLPKSDDSIEFENSKQAYFTQPKRIKTSIHNYFPILSSLIRMDLKFILQSIPFWGVLGTWIVLAITEIYTKIYSGGAYDENYFPASQLLLEQVQQPLYLFGILLLVFFSGELVWRVKNGKFHEIIGATPTPNAYFFLSKLGALSLLLMLLIGITMAISFSFQLAEGYLSMDSFAIFSLLLFPGIPLLFYTCLFLLIQNFSRNNYLGMGFSVIAFALFTGPLGTAIGLNHTLWKMGDLPPLSYSQQAGWEMNSAGFWILALLWSVLALSALLLSAKHWKGGLNRIKVAPAWDKPTFLGLGAFLGFIALSGFCAYQINFIEGYQSRNQLLDQQEAYELTYKQFENDPELTYSSLQLKVDLFPSNGTYQALVKGKLKNNSEEAIDKMLLTEKELLENLWIAQASKLTKNEYLKVYEIEFENPISPNQEIEFSFEVKPKSELFHNNPGVIQDGSYLNFRDFAPYFGYSEGREIRDNQERKKRDLPLKPDSFSTQDHPEMQEVNLMKVDFEAEISTESGKMALTSGDLVAKNTEGNRELFFFKSPEKIMPAIAIFSGIYQKEILISDSVQLEVYSHPAHQFASKKTLEVMDQSLRILTETFGPYPFKKLSILEIPSYWGFGGFAHPGMISMVEDNYFLVKPNPKNQFDLQSKRVIHEVAHQWFGHLLAPRNLPGASFFVEGLAKYSEALVLEETVGKQAFWNITDNANRNYFSGRAFATETEPPLSEMKDQNYLAYGKSVLSLLAMEDLIGSERLNTVIRKMVDKSRIKNTPSISYQDFSKELDAICNASEMRLIKDWLEKVIHYDIKIETTKINPLPNGNFEIKLTYEAKKLATLPDGSVQEIELNEPIRVALFENHPKEILSQKEIILSEIFTLASGKNELILHSRVSPKWVGIDPWGTRPDQDRRDNFFKIN</sequence>
<dbReference type="Proteomes" id="UP001163156">
    <property type="component" value="Chromosome"/>
</dbReference>
<keyword evidence="3" id="KW-0031">Aminopeptidase</keyword>
<gene>
    <name evidence="3" type="ORF">OM944_07585</name>
</gene>
<feature type="transmembrane region" description="Helical" evidence="1">
    <location>
        <begin position="411"/>
        <end position="438"/>
    </location>
</feature>
<keyword evidence="3" id="KW-0378">Hydrolase</keyword>
<feature type="domain" description="Peptidase M1 membrane alanine aminopeptidase" evidence="2">
    <location>
        <begin position="859"/>
        <end position="1058"/>
    </location>
</feature>
<proteinExistence type="predicted"/>
<reference evidence="3" key="1">
    <citation type="submission" date="2022-10" db="EMBL/GenBank/DDBJ databases">
        <title>Algoriphagus sp. a novel bacteria isolate from halophytes salicornia europaea.</title>
        <authorList>
            <person name="Peng Y."/>
            <person name="Jiang L."/>
            <person name="Lee J."/>
        </authorList>
    </citation>
    <scope>NUCLEOTIDE SEQUENCE</scope>
    <source>
        <strain evidence="3">TR-M5</strain>
    </source>
</reference>
<dbReference type="Pfam" id="PF01433">
    <property type="entry name" value="Peptidase_M1"/>
    <property type="match status" value="1"/>
</dbReference>
<dbReference type="PANTHER" id="PTHR45726:SF3">
    <property type="entry name" value="LEUKOTRIENE A-4 HYDROLASE"/>
    <property type="match status" value="1"/>
</dbReference>
<name>A0ABY6MPH8_9BACT</name>
<dbReference type="RefSeq" id="WP_264811065.1">
    <property type="nucleotide sequence ID" value="NZ_CP110226.1"/>
</dbReference>
<keyword evidence="1" id="KW-0812">Transmembrane</keyword>
<dbReference type="InterPro" id="IPR014782">
    <property type="entry name" value="Peptidase_M1_dom"/>
</dbReference>
<protein>
    <submittedName>
        <fullName evidence="3">M1 family aminopeptidase</fullName>
    </submittedName>
</protein>
<feature type="transmembrane region" description="Helical" evidence="1">
    <location>
        <begin position="149"/>
        <end position="170"/>
    </location>
</feature>
<dbReference type="PANTHER" id="PTHR45726">
    <property type="entry name" value="LEUKOTRIENE A-4 HYDROLASE"/>
    <property type="match status" value="1"/>
</dbReference>
<feature type="transmembrane region" description="Helical" evidence="1">
    <location>
        <begin position="529"/>
        <end position="551"/>
    </location>
</feature>
<dbReference type="InterPro" id="IPR027268">
    <property type="entry name" value="Peptidase_M4/M1_CTD_sf"/>
</dbReference>
<feature type="transmembrane region" description="Helical" evidence="1">
    <location>
        <begin position="323"/>
        <end position="342"/>
    </location>
</feature>
<feature type="transmembrane region" description="Helical" evidence="1">
    <location>
        <begin position="105"/>
        <end position="129"/>
    </location>
</feature>
<accession>A0ABY6MPH8</accession>
<dbReference type="SUPFAM" id="SSF55486">
    <property type="entry name" value="Metalloproteases ('zincins'), catalytic domain"/>
    <property type="match status" value="1"/>
</dbReference>